<keyword evidence="5 6" id="KW-0472">Membrane</keyword>
<feature type="transmembrane region" description="Helical" evidence="6">
    <location>
        <begin position="78"/>
        <end position="97"/>
    </location>
</feature>
<keyword evidence="2" id="KW-1003">Cell membrane</keyword>
<feature type="transmembrane region" description="Helical" evidence="6">
    <location>
        <begin position="176"/>
        <end position="193"/>
    </location>
</feature>
<accession>A0A7X6N0Z5</accession>
<dbReference type="AlphaFoldDB" id="A0A7X6N0Z5"/>
<keyword evidence="3 6" id="KW-0812">Transmembrane</keyword>
<dbReference type="Pfam" id="PF10035">
    <property type="entry name" value="DUF2179"/>
    <property type="match status" value="1"/>
</dbReference>
<dbReference type="CDD" id="cd16380">
    <property type="entry name" value="YitT_C"/>
    <property type="match status" value="1"/>
</dbReference>
<comment type="caution">
    <text evidence="8">The sequence shown here is derived from an EMBL/GenBank/DDBJ whole genome shotgun (WGS) entry which is preliminary data.</text>
</comment>
<evidence type="ECO:0000313" key="8">
    <source>
        <dbReference type="EMBL" id="NKZ20212.1"/>
    </source>
</evidence>
<dbReference type="PIRSF" id="PIRSF006483">
    <property type="entry name" value="Membrane_protein_YitT"/>
    <property type="match status" value="1"/>
</dbReference>
<dbReference type="InterPro" id="IPR019264">
    <property type="entry name" value="DUF2179"/>
</dbReference>
<organism evidence="8 9">
    <name type="scientific">Streptococcus ovuberis</name>
    <dbReference type="NCBI Taxonomy" id="1936207"/>
    <lineage>
        <taxon>Bacteria</taxon>
        <taxon>Bacillati</taxon>
        <taxon>Bacillota</taxon>
        <taxon>Bacilli</taxon>
        <taxon>Lactobacillales</taxon>
        <taxon>Streptococcaceae</taxon>
        <taxon>Streptococcus</taxon>
    </lineage>
</organism>
<reference evidence="8 9" key="1">
    <citation type="submission" date="2020-04" db="EMBL/GenBank/DDBJ databases">
        <title>MicrobeNet Type strains.</title>
        <authorList>
            <person name="Nicholson A.C."/>
        </authorList>
    </citation>
    <scope>NUCLEOTIDE SEQUENCE [LARGE SCALE GENOMIC DNA]</scope>
    <source>
        <strain evidence="8 9">CCUG 69612</strain>
    </source>
</reference>
<evidence type="ECO:0000256" key="6">
    <source>
        <dbReference type="SAM" id="Phobius"/>
    </source>
</evidence>
<protein>
    <submittedName>
        <fullName evidence="8">YitT family protein</fullName>
    </submittedName>
</protein>
<dbReference type="Gene3D" id="3.30.70.120">
    <property type="match status" value="1"/>
</dbReference>
<keyword evidence="9" id="KW-1185">Reference proteome</keyword>
<dbReference type="InterPro" id="IPR015867">
    <property type="entry name" value="N-reg_PII/ATP_PRibTrfase_C"/>
</dbReference>
<dbReference type="EMBL" id="JAAXPR010000006">
    <property type="protein sequence ID" value="NKZ20212.1"/>
    <property type="molecule type" value="Genomic_DNA"/>
</dbReference>
<dbReference type="Proteomes" id="UP000522720">
    <property type="component" value="Unassembled WGS sequence"/>
</dbReference>
<dbReference type="InterPro" id="IPR051461">
    <property type="entry name" value="UPF0750_membrane"/>
</dbReference>
<dbReference type="GO" id="GO:0005886">
    <property type="term" value="C:plasma membrane"/>
    <property type="evidence" value="ECO:0007669"/>
    <property type="project" value="UniProtKB-SubCell"/>
</dbReference>
<evidence type="ECO:0000256" key="3">
    <source>
        <dbReference type="ARBA" id="ARBA00022692"/>
    </source>
</evidence>
<evidence type="ECO:0000256" key="1">
    <source>
        <dbReference type="ARBA" id="ARBA00004651"/>
    </source>
</evidence>
<comment type="subcellular location">
    <subcellularLocation>
        <location evidence="1">Cell membrane</location>
        <topology evidence="1">Multi-pass membrane protein</topology>
    </subcellularLocation>
</comment>
<feature type="transmembrane region" description="Helical" evidence="6">
    <location>
        <begin position="12"/>
        <end position="31"/>
    </location>
</feature>
<feature type="domain" description="DUF2179" evidence="7">
    <location>
        <begin position="223"/>
        <end position="277"/>
    </location>
</feature>
<dbReference type="PANTHER" id="PTHR33545:SF10">
    <property type="entry name" value="UPF0750 MEMBRANE PROTEIN YPJC"/>
    <property type="match status" value="1"/>
</dbReference>
<sequence>MKVNYRISPLNIIMITIGTALYAFGFVNFNMENHLAEGGVSGITLILHSLWGLNPAYTSLLINIPILLMGWKFFGRKALVLTIYGTIALSIFIEIFQRVELHINVGQDLLIAALLSGVFAGTGLGLVFRYGGTTGGSDVIARIIEHKTGNQVGQSLLVLDLFVMLASLSYIDLRHMMYTVIMAFVVSQIIDLVQNGGYAVRGMLIITKHPEGVARTILEELGRGVTYLHGQGGYSQKDMRLLYVVLGPHEVNTVKAALGQIDPQAFVSIINVHEVIGEGFTWDVPKKVKLPWQK</sequence>
<dbReference type="Pfam" id="PF02588">
    <property type="entry name" value="YitT_membrane"/>
    <property type="match status" value="1"/>
</dbReference>
<name>A0A7X6N0Z5_9STRE</name>
<gene>
    <name evidence="8" type="ORF">HF992_05050</name>
</gene>
<feature type="transmembrane region" description="Helical" evidence="6">
    <location>
        <begin position="152"/>
        <end position="170"/>
    </location>
</feature>
<evidence type="ECO:0000256" key="4">
    <source>
        <dbReference type="ARBA" id="ARBA00022989"/>
    </source>
</evidence>
<feature type="transmembrane region" description="Helical" evidence="6">
    <location>
        <begin position="51"/>
        <end position="71"/>
    </location>
</feature>
<proteinExistence type="predicted"/>
<evidence type="ECO:0000313" key="9">
    <source>
        <dbReference type="Proteomes" id="UP000522720"/>
    </source>
</evidence>
<feature type="transmembrane region" description="Helical" evidence="6">
    <location>
        <begin position="109"/>
        <end position="131"/>
    </location>
</feature>
<keyword evidence="4 6" id="KW-1133">Transmembrane helix</keyword>
<dbReference type="InterPro" id="IPR003740">
    <property type="entry name" value="YitT"/>
</dbReference>
<dbReference type="PANTHER" id="PTHR33545">
    <property type="entry name" value="UPF0750 MEMBRANE PROTEIN YITT-RELATED"/>
    <property type="match status" value="1"/>
</dbReference>
<evidence type="ECO:0000256" key="5">
    <source>
        <dbReference type="ARBA" id="ARBA00023136"/>
    </source>
</evidence>
<dbReference type="RefSeq" id="WP_168548968.1">
    <property type="nucleotide sequence ID" value="NZ_JAAXPR010000006.1"/>
</dbReference>
<evidence type="ECO:0000256" key="2">
    <source>
        <dbReference type="ARBA" id="ARBA00022475"/>
    </source>
</evidence>
<evidence type="ECO:0000259" key="7">
    <source>
        <dbReference type="Pfam" id="PF10035"/>
    </source>
</evidence>